<sequence length="690" mass="77474">MRTTDRDRITIDEMLWAMVSSYILTWNDVSIPAQAILEFVSNVAIELHYALGYDEKPADSIGRHVWLSNRVHHFNPSWLTMLSRVCLQYKDCLQEERIRKLQAVGRRFRPVVGTPFNGIFNAETYLRAGRSIEGKIGFLREIVSLNPTSDKATERDTYEFLIVYKNSYNIVSNDGTDTKALEVFEYATALPEFGVFGLECRKVIDDRQREIHNMRERIDFFDTRQPVFTLHGGIKTQLRNSSTPTIGTGISWRTQSGRSINATKDKVEFVKMTTYNDSKTCTTAVYFVVSGSLDNVALLRLSRRDIPIIHQHGTLDVAKNEKWQIKELTTTKIPSLFQPGSVDFTKCVIDIGTADTTLLAMTLIESLYKGMDNMTVDVRAVQANFSEAKWLQSAIAQGISITRSKKYTISLRMVDSPVSYLHTGKIDTATCFACIAMMETGNYNLDPNGLRNVFGLCVSDSLYIASCLLRDPADRLNGSPVQRFTGNIGRAGMAFMVPPNEPEIRRYDLIDEWYQYDHNVFTGIMEDCFKRTSLHLSFSEASQAINVNFSGGRDVEAYFLESLISVYNRDEWIAELDILGLVTNPNLKSSDELPGSKACNCKDHSMHGGPTVISIDNFAEMLVPPNQPGIIRAKGNWQARLAATALCLAKGYRVVIKAPGTCLACVVDMAATRDPSPSRPFENKDVLMII</sequence>
<protein>
    <submittedName>
        <fullName evidence="1">Uncharacterized protein</fullName>
    </submittedName>
</protein>
<evidence type="ECO:0000313" key="1">
    <source>
        <dbReference type="EMBL" id="TGJ82730.1"/>
    </source>
</evidence>
<reference evidence="1 2" key="1">
    <citation type="submission" date="2019-03" db="EMBL/GenBank/DDBJ databases">
        <title>Draft genome sequence of Xylaria hypoxylon DSM 108379, a ubiquitous saprotrophic-parasitic fungi on hardwood.</title>
        <authorList>
            <person name="Buettner E."/>
            <person name="Leonhardt S."/>
            <person name="Gebauer A.M."/>
            <person name="Liers C."/>
            <person name="Hofrichter M."/>
            <person name="Kellner H."/>
        </authorList>
    </citation>
    <scope>NUCLEOTIDE SEQUENCE [LARGE SCALE GENOMIC DNA]</scope>
    <source>
        <strain evidence="1 2">DSM 108379</strain>
    </source>
</reference>
<dbReference type="Proteomes" id="UP000297716">
    <property type="component" value="Unassembled WGS sequence"/>
</dbReference>
<comment type="caution">
    <text evidence="1">The sequence shown here is derived from an EMBL/GenBank/DDBJ whole genome shotgun (WGS) entry which is preliminary data.</text>
</comment>
<dbReference type="OrthoDB" id="5354164at2759"/>
<dbReference type="EMBL" id="SKBN01000117">
    <property type="protein sequence ID" value="TGJ82730.1"/>
    <property type="molecule type" value="Genomic_DNA"/>
</dbReference>
<organism evidence="1 2">
    <name type="scientific">Xylaria hypoxylon</name>
    <dbReference type="NCBI Taxonomy" id="37992"/>
    <lineage>
        <taxon>Eukaryota</taxon>
        <taxon>Fungi</taxon>
        <taxon>Dikarya</taxon>
        <taxon>Ascomycota</taxon>
        <taxon>Pezizomycotina</taxon>
        <taxon>Sordariomycetes</taxon>
        <taxon>Xylariomycetidae</taxon>
        <taxon>Xylariales</taxon>
        <taxon>Xylariaceae</taxon>
        <taxon>Xylaria</taxon>
    </lineage>
</organism>
<gene>
    <name evidence="1" type="ORF">E0Z10_g6029</name>
</gene>
<name>A0A4Z0YUD8_9PEZI</name>
<accession>A0A4Z0YUD8</accession>
<evidence type="ECO:0000313" key="2">
    <source>
        <dbReference type="Proteomes" id="UP000297716"/>
    </source>
</evidence>
<keyword evidence="2" id="KW-1185">Reference proteome</keyword>
<dbReference type="AlphaFoldDB" id="A0A4Z0YUD8"/>
<proteinExistence type="predicted"/>